<feature type="transmembrane region" description="Helical" evidence="18">
    <location>
        <begin position="33"/>
        <end position="52"/>
    </location>
</feature>
<keyword evidence="10" id="KW-0223">Dioxygenase</keyword>
<evidence type="ECO:0000256" key="12">
    <source>
        <dbReference type="ARBA" id="ARBA00023002"/>
    </source>
</evidence>
<evidence type="ECO:0000256" key="7">
    <source>
        <dbReference type="ARBA" id="ARBA00022824"/>
    </source>
</evidence>
<evidence type="ECO:0000256" key="18">
    <source>
        <dbReference type="SAM" id="Phobius"/>
    </source>
</evidence>
<keyword evidence="8" id="KW-0847">Vitamin C</keyword>
<proteinExistence type="predicted"/>
<accession>A0AAV2JGT8</accession>
<dbReference type="Gene3D" id="2.60.120.620">
    <property type="entry name" value="q2cbj1_9rhob like domain"/>
    <property type="match status" value="1"/>
</dbReference>
<dbReference type="InterPro" id="IPR005123">
    <property type="entry name" value="Oxoglu/Fe-dep_dioxygenase_dom"/>
</dbReference>
<feature type="transmembrane region" description="Helical" evidence="18">
    <location>
        <begin position="12"/>
        <end position="27"/>
    </location>
</feature>
<keyword evidence="21" id="KW-1185">Reference proteome</keyword>
<keyword evidence="5 18" id="KW-0812">Transmembrane</keyword>
<comment type="pathway">
    <text evidence="3">Lipid metabolism; sphingolipid metabolism.</text>
</comment>
<evidence type="ECO:0000256" key="5">
    <source>
        <dbReference type="ARBA" id="ARBA00022692"/>
    </source>
</evidence>
<evidence type="ECO:0000313" key="20">
    <source>
        <dbReference type="EMBL" id="CAL1575363.1"/>
    </source>
</evidence>
<feature type="compositionally biased region" description="Basic and acidic residues" evidence="17">
    <location>
        <begin position="355"/>
        <end position="368"/>
    </location>
</feature>
<protein>
    <recommendedName>
        <fullName evidence="15">hypoxia-inducible factor-proline dioxygenase</fullName>
        <ecNumber evidence="15">1.14.11.29</ecNumber>
    </recommendedName>
</protein>
<dbReference type="InterPro" id="IPR051559">
    <property type="entry name" value="HIF_prolyl_hydroxylases"/>
</dbReference>
<dbReference type="Pfam" id="PF11779">
    <property type="entry name" value="SPT_ssu-like"/>
    <property type="match status" value="1"/>
</dbReference>
<dbReference type="InterPro" id="IPR006620">
    <property type="entry name" value="Pro_4_hyd_alph"/>
</dbReference>
<evidence type="ECO:0000256" key="15">
    <source>
        <dbReference type="ARBA" id="ARBA00039004"/>
    </source>
</evidence>
<keyword evidence="9" id="KW-0746">Sphingolipid metabolism</keyword>
<dbReference type="GO" id="GO:0031418">
    <property type="term" value="F:L-ascorbic acid binding"/>
    <property type="evidence" value="ECO:0007669"/>
    <property type="project" value="UniProtKB-KW"/>
</dbReference>
<evidence type="ECO:0000256" key="2">
    <source>
        <dbReference type="ARBA" id="ARBA00004477"/>
    </source>
</evidence>
<evidence type="ECO:0000256" key="1">
    <source>
        <dbReference type="ARBA" id="ARBA00001961"/>
    </source>
</evidence>
<evidence type="ECO:0000256" key="16">
    <source>
        <dbReference type="ARBA" id="ARBA00049134"/>
    </source>
</evidence>
<keyword evidence="7" id="KW-0256">Endoplasmic reticulum</keyword>
<dbReference type="PROSITE" id="PS51471">
    <property type="entry name" value="FE2OG_OXY"/>
    <property type="match status" value="1"/>
</dbReference>
<evidence type="ECO:0000256" key="9">
    <source>
        <dbReference type="ARBA" id="ARBA00022919"/>
    </source>
</evidence>
<sequence length="375" mass="42187">MALGDCWKQLSWFYYQYLLVTALYMLEPWERTVFNSLLVSVAAMAVYTGYVFMPQHIMAILHYFEISYSEGACAFPGSVFFYLTVLFSCAHVSSAHNSLLLPPKLRLQLLLKLLTLQLIFPNNSGLNPLRSFPASGLLLVPSCLSDSDLDLLVQQRLVPALCSQGFCWLDGVLGDVTGGAVLERVMDMQRSGILRGGQLMRPSPVVKRSAVRGDVTAWCCGEERDCEALKVLLRTMDHLVSETARSLQRTISHRSKAMFACFPGGGAGYVKHVDNPNNDGRCLTCIYYLNKDWSSSVQGGALRMFPEGKSFVVDIEPLFDRLLLFWSDRRNPHQVLPSYAPRFAVTVWYFDSDERAEAKRRSRERSDSENSNSSE</sequence>
<keyword evidence="11 18" id="KW-1133">Transmembrane helix</keyword>
<evidence type="ECO:0000256" key="13">
    <source>
        <dbReference type="ARBA" id="ARBA00023004"/>
    </source>
</evidence>
<dbReference type="PANTHER" id="PTHR12907:SF28">
    <property type="entry name" value="PROLYL HYDROXYLASE EGLN3"/>
    <property type="match status" value="1"/>
</dbReference>
<dbReference type="GO" id="GO:0006665">
    <property type="term" value="P:sphingolipid metabolic process"/>
    <property type="evidence" value="ECO:0007669"/>
    <property type="project" value="UniProtKB-KW"/>
</dbReference>
<keyword evidence="6" id="KW-0479">Metal-binding</keyword>
<evidence type="ECO:0000256" key="6">
    <source>
        <dbReference type="ARBA" id="ARBA00022723"/>
    </source>
</evidence>
<evidence type="ECO:0000313" key="21">
    <source>
        <dbReference type="Proteomes" id="UP001497482"/>
    </source>
</evidence>
<gene>
    <name evidence="20" type="ORF">KC01_LOCUS6948</name>
</gene>
<dbReference type="InterPro" id="IPR024512">
    <property type="entry name" value="Ser_palmitoyltrfase_ssu-like"/>
</dbReference>
<evidence type="ECO:0000256" key="14">
    <source>
        <dbReference type="ARBA" id="ARBA00023136"/>
    </source>
</evidence>
<feature type="region of interest" description="Disordered" evidence="17">
    <location>
        <begin position="355"/>
        <end position="375"/>
    </location>
</feature>
<feature type="domain" description="Fe2OG dioxygenase" evidence="19">
    <location>
        <begin position="250"/>
        <end position="351"/>
    </location>
</feature>
<dbReference type="GO" id="GO:0005634">
    <property type="term" value="C:nucleus"/>
    <property type="evidence" value="ECO:0007669"/>
    <property type="project" value="TreeGrafter"/>
</dbReference>
<dbReference type="GO" id="GO:0008198">
    <property type="term" value="F:ferrous iron binding"/>
    <property type="evidence" value="ECO:0007669"/>
    <property type="project" value="TreeGrafter"/>
</dbReference>
<dbReference type="PANTHER" id="PTHR12907">
    <property type="entry name" value="EGL NINE HOMOLOG-RELATED"/>
    <property type="match status" value="1"/>
</dbReference>
<evidence type="ECO:0000256" key="17">
    <source>
        <dbReference type="SAM" id="MobiDB-lite"/>
    </source>
</evidence>
<keyword evidence="9" id="KW-0443">Lipid metabolism</keyword>
<keyword evidence="12" id="KW-0560">Oxidoreductase</keyword>
<name>A0AAV2JGT8_KNICA</name>
<dbReference type="EC" id="1.14.11.29" evidence="15"/>
<evidence type="ECO:0000256" key="8">
    <source>
        <dbReference type="ARBA" id="ARBA00022896"/>
    </source>
</evidence>
<keyword evidence="13" id="KW-0408">Iron</keyword>
<comment type="cofactor">
    <cofactor evidence="1">
        <name>L-ascorbate</name>
        <dbReference type="ChEBI" id="CHEBI:38290"/>
    </cofactor>
</comment>
<dbReference type="Pfam" id="PF13640">
    <property type="entry name" value="2OG-FeII_Oxy_3"/>
    <property type="match status" value="1"/>
</dbReference>
<evidence type="ECO:0000256" key="3">
    <source>
        <dbReference type="ARBA" id="ARBA00004760"/>
    </source>
</evidence>
<reference evidence="20 21" key="1">
    <citation type="submission" date="2024-04" db="EMBL/GenBank/DDBJ databases">
        <authorList>
            <person name="Waldvogel A.-M."/>
            <person name="Schoenle A."/>
        </authorList>
    </citation>
    <scope>NUCLEOTIDE SEQUENCE [LARGE SCALE GENOMIC DNA]</scope>
</reference>
<organism evidence="20 21">
    <name type="scientific">Knipowitschia caucasica</name>
    <name type="common">Caucasian dwarf goby</name>
    <name type="synonym">Pomatoschistus caucasicus</name>
    <dbReference type="NCBI Taxonomy" id="637954"/>
    <lineage>
        <taxon>Eukaryota</taxon>
        <taxon>Metazoa</taxon>
        <taxon>Chordata</taxon>
        <taxon>Craniata</taxon>
        <taxon>Vertebrata</taxon>
        <taxon>Euteleostomi</taxon>
        <taxon>Actinopterygii</taxon>
        <taxon>Neopterygii</taxon>
        <taxon>Teleostei</taxon>
        <taxon>Neoteleostei</taxon>
        <taxon>Acanthomorphata</taxon>
        <taxon>Gobiaria</taxon>
        <taxon>Gobiiformes</taxon>
        <taxon>Gobioidei</taxon>
        <taxon>Gobiidae</taxon>
        <taxon>Gobiinae</taxon>
        <taxon>Knipowitschia</taxon>
    </lineage>
</organism>
<dbReference type="Proteomes" id="UP001497482">
    <property type="component" value="Chromosome 12"/>
</dbReference>
<dbReference type="EMBL" id="OZ035834">
    <property type="protein sequence ID" value="CAL1575363.1"/>
    <property type="molecule type" value="Genomic_DNA"/>
</dbReference>
<dbReference type="InterPro" id="IPR044862">
    <property type="entry name" value="Pro_4_hyd_alph_FE2OG_OXY"/>
</dbReference>
<comment type="subcellular location">
    <subcellularLocation>
        <location evidence="2">Endoplasmic reticulum membrane</location>
        <topology evidence="2">Multi-pass membrane protein</topology>
    </subcellularLocation>
</comment>
<evidence type="ECO:0000256" key="11">
    <source>
        <dbReference type="ARBA" id="ARBA00022989"/>
    </source>
</evidence>
<keyword evidence="14 18" id="KW-0472">Membrane</keyword>
<dbReference type="GO" id="GO:0071456">
    <property type="term" value="P:cellular response to hypoxia"/>
    <property type="evidence" value="ECO:0007669"/>
    <property type="project" value="TreeGrafter"/>
</dbReference>
<comment type="pathway">
    <text evidence="4">Sphingolipid metabolism.</text>
</comment>
<evidence type="ECO:0000256" key="10">
    <source>
        <dbReference type="ARBA" id="ARBA00022964"/>
    </source>
</evidence>
<dbReference type="GO" id="GO:0005789">
    <property type="term" value="C:endoplasmic reticulum membrane"/>
    <property type="evidence" value="ECO:0007669"/>
    <property type="project" value="UniProtKB-SubCell"/>
</dbReference>
<evidence type="ECO:0000259" key="19">
    <source>
        <dbReference type="PROSITE" id="PS51471"/>
    </source>
</evidence>
<dbReference type="AlphaFoldDB" id="A0AAV2JGT8"/>
<comment type="catalytic activity">
    <reaction evidence="16">
        <text>L-prolyl-[hypoxia-inducible factor alpha subunit] + 2-oxoglutarate + O2 = trans-4-hydroxy-L-prolyl-[hypoxia-inducible factor alpha subunit] + succinate + CO2</text>
        <dbReference type="Rhea" id="RHEA:48400"/>
        <dbReference type="Rhea" id="RHEA-COMP:12093"/>
        <dbReference type="Rhea" id="RHEA-COMP:12094"/>
        <dbReference type="ChEBI" id="CHEBI:15379"/>
        <dbReference type="ChEBI" id="CHEBI:16526"/>
        <dbReference type="ChEBI" id="CHEBI:16810"/>
        <dbReference type="ChEBI" id="CHEBI:30031"/>
        <dbReference type="ChEBI" id="CHEBI:50342"/>
        <dbReference type="ChEBI" id="CHEBI:61965"/>
        <dbReference type="EC" id="1.14.11.29"/>
    </reaction>
</comment>
<evidence type="ECO:0000256" key="4">
    <source>
        <dbReference type="ARBA" id="ARBA00004991"/>
    </source>
</evidence>
<dbReference type="SMART" id="SM00702">
    <property type="entry name" value="P4Hc"/>
    <property type="match status" value="1"/>
</dbReference>
<dbReference type="GO" id="GO:0160082">
    <property type="term" value="F:hypoxia-inducible factor-proline dioxygenase activity"/>
    <property type="evidence" value="ECO:0007669"/>
    <property type="project" value="UniProtKB-EC"/>
</dbReference>